<comment type="caution">
    <text evidence="6">The sequence shown here is derived from an EMBL/GenBank/DDBJ whole genome shotgun (WGS) entry which is preliminary data.</text>
</comment>
<dbReference type="PANTHER" id="PTHR12132">
    <property type="entry name" value="DNA REPAIR AND RECOMBINATION PROTEIN RAD52, RAD59"/>
    <property type="match status" value="1"/>
</dbReference>
<dbReference type="InterPro" id="IPR041247">
    <property type="entry name" value="Rad52_fam"/>
</dbReference>
<dbReference type="GO" id="GO:0006312">
    <property type="term" value="P:mitotic recombination"/>
    <property type="evidence" value="ECO:0007669"/>
    <property type="project" value="TreeGrafter"/>
</dbReference>
<evidence type="ECO:0000256" key="2">
    <source>
        <dbReference type="ARBA" id="ARBA00022763"/>
    </source>
</evidence>
<dbReference type="AlphaFoldDB" id="A0A919C3R5"/>
<evidence type="ECO:0000256" key="5">
    <source>
        <dbReference type="SAM" id="MobiDB-lite"/>
    </source>
</evidence>
<sequence>MTVIPLHRTTPADLAGPADLAVEQVKTLLAPINPSRVQNLRGQSHLEAWDVRRWLNRVFGFCGWSDETLELACVAQVEINPGRWTVVYRAQVRLAVKTTDGRVLSTWDDAAMGDSRNQPSLGDAHDQAMKTALSQALKRCAVNLGDQFGLSLYNDGSRAAVGLWSAAHTAPKPAEDVEAPAVPDDAPVKPEPAPVVEDQAPAAEQQVQRTKRAEGGPWETPPQQGQQQRPRAVPDQQAAPAGPSRDYLAAAQAAASREQFDQVRAAAVAEGAPPEYLAKLDAVAQEKEKAAQQQAPRQQPPNKPAGKKAAAARPAAVPSGPVTPDPEADAARQQHAVALAELLAAGQALALEPSHLDDIARAEAGCPAAECTVEQLTSLTADLRAAAEGAAA</sequence>
<dbReference type="Gene3D" id="3.30.390.80">
    <property type="entry name" value="DNA repair protein Rad52/59/22"/>
    <property type="match status" value="1"/>
</dbReference>
<dbReference type="SUPFAM" id="SSF54768">
    <property type="entry name" value="dsRNA-binding domain-like"/>
    <property type="match status" value="1"/>
</dbReference>
<keyword evidence="4" id="KW-0234">DNA repair</keyword>
<comment type="similarity">
    <text evidence="1">Belongs to the RAD52 family.</text>
</comment>
<dbReference type="RefSeq" id="WP_189981139.1">
    <property type="nucleotide sequence ID" value="NZ_BNBF01000006.1"/>
</dbReference>
<reference evidence="7" key="1">
    <citation type="journal article" date="2019" name="Int. J. Syst. Evol. Microbiol.">
        <title>The Global Catalogue of Microorganisms (GCM) 10K type strain sequencing project: providing services to taxonomists for standard genome sequencing and annotation.</title>
        <authorList>
            <consortium name="The Broad Institute Genomics Platform"/>
            <consortium name="The Broad Institute Genome Sequencing Center for Infectious Disease"/>
            <person name="Wu L."/>
            <person name="Ma J."/>
        </authorList>
    </citation>
    <scope>NUCLEOTIDE SEQUENCE [LARGE SCALE GENOMIC DNA]</scope>
    <source>
        <strain evidence="7">JCM 4253</strain>
    </source>
</reference>
<feature type="region of interest" description="Disordered" evidence="5">
    <location>
        <begin position="170"/>
        <end position="253"/>
    </location>
</feature>
<evidence type="ECO:0000256" key="1">
    <source>
        <dbReference type="ARBA" id="ARBA00006638"/>
    </source>
</evidence>
<organism evidence="6 7">
    <name type="scientific">Streptomyces capoamus</name>
    <dbReference type="NCBI Taxonomy" id="68183"/>
    <lineage>
        <taxon>Bacteria</taxon>
        <taxon>Bacillati</taxon>
        <taxon>Actinomycetota</taxon>
        <taxon>Actinomycetes</taxon>
        <taxon>Kitasatosporales</taxon>
        <taxon>Streptomycetaceae</taxon>
        <taxon>Streptomyces</taxon>
    </lineage>
</organism>
<keyword evidence="7" id="KW-1185">Reference proteome</keyword>
<accession>A0A919C3R5</accession>
<dbReference type="GO" id="GO:0045002">
    <property type="term" value="P:double-strand break repair via single-strand annealing"/>
    <property type="evidence" value="ECO:0007669"/>
    <property type="project" value="TreeGrafter"/>
</dbReference>
<dbReference type="GO" id="GO:0000724">
    <property type="term" value="P:double-strand break repair via homologous recombination"/>
    <property type="evidence" value="ECO:0007669"/>
    <property type="project" value="TreeGrafter"/>
</dbReference>
<name>A0A919C3R5_9ACTN</name>
<feature type="compositionally biased region" description="Low complexity" evidence="5">
    <location>
        <begin position="307"/>
        <end position="318"/>
    </location>
</feature>
<dbReference type="Proteomes" id="UP000619355">
    <property type="component" value="Unassembled WGS sequence"/>
</dbReference>
<dbReference type="Pfam" id="PF04098">
    <property type="entry name" value="Rad52_Rad22"/>
    <property type="match status" value="1"/>
</dbReference>
<evidence type="ECO:0000256" key="4">
    <source>
        <dbReference type="ARBA" id="ARBA00023204"/>
    </source>
</evidence>
<feature type="compositionally biased region" description="Low complexity" evidence="5">
    <location>
        <begin position="221"/>
        <end position="231"/>
    </location>
</feature>
<keyword evidence="2" id="KW-0227">DNA damage</keyword>
<dbReference type="InterPro" id="IPR007232">
    <property type="entry name" value="Rad52_Rad59_Rad22"/>
</dbReference>
<evidence type="ECO:0000313" key="7">
    <source>
        <dbReference type="Proteomes" id="UP000619355"/>
    </source>
</evidence>
<feature type="region of interest" description="Disordered" evidence="5">
    <location>
        <begin position="282"/>
        <end position="333"/>
    </location>
</feature>
<protein>
    <submittedName>
        <fullName evidence="6">Uncharacterized protein</fullName>
    </submittedName>
</protein>
<gene>
    <name evidence="6" type="ORF">GCM10018980_25720</name>
</gene>
<dbReference type="EMBL" id="BNBF01000006">
    <property type="protein sequence ID" value="GHG46625.1"/>
    <property type="molecule type" value="Genomic_DNA"/>
</dbReference>
<evidence type="ECO:0000256" key="3">
    <source>
        <dbReference type="ARBA" id="ARBA00023172"/>
    </source>
</evidence>
<proteinExistence type="inferred from homology"/>
<keyword evidence="3" id="KW-0233">DNA recombination</keyword>
<dbReference type="InterPro" id="IPR042525">
    <property type="entry name" value="Rad52_Rad59_Rad22_sf"/>
</dbReference>
<evidence type="ECO:0000313" key="6">
    <source>
        <dbReference type="EMBL" id="GHG46625.1"/>
    </source>
</evidence>
<dbReference type="PANTHER" id="PTHR12132:SF1">
    <property type="entry name" value="DNA REPAIR PROTEIN RAD52 HOMOLOG"/>
    <property type="match status" value="1"/>
</dbReference>